<name>X0TN65_9ZZZZ</name>
<dbReference type="InterPro" id="IPR017871">
    <property type="entry name" value="ABC_transporter-like_CS"/>
</dbReference>
<gene>
    <name evidence="6" type="ORF">S01H1_05966</name>
</gene>
<accession>X0TN65</accession>
<feature type="domain" description="ABC transporter" evidence="5">
    <location>
        <begin position="8"/>
        <end position="244"/>
    </location>
</feature>
<keyword evidence="3" id="KW-0067">ATP-binding</keyword>
<keyword evidence="1" id="KW-0813">Transport</keyword>
<comment type="caution">
    <text evidence="6">The sequence shown here is derived from an EMBL/GenBank/DDBJ whole genome shotgun (WGS) entry which is preliminary data.</text>
</comment>
<dbReference type="Gene3D" id="3.40.50.300">
    <property type="entry name" value="P-loop containing nucleotide triphosphate hydrolases"/>
    <property type="match status" value="1"/>
</dbReference>
<dbReference type="SMART" id="SM00382">
    <property type="entry name" value="AAA"/>
    <property type="match status" value="1"/>
</dbReference>
<dbReference type="PANTHER" id="PTHR42794">
    <property type="entry name" value="HEMIN IMPORT ATP-BINDING PROTEIN HMUV"/>
    <property type="match status" value="1"/>
</dbReference>
<keyword evidence="4" id="KW-1278">Translocase</keyword>
<evidence type="ECO:0000313" key="6">
    <source>
        <dbReference type="EMBL" id="GAF77535.1"/>
    </source>
</evidence>
<dbReference type="GO" id="GO:0016887">
    <property type="term" value="F:ATP hydrolysis activity"/>
    <property type="evidence" value="ECO:0007669"/>
    <property type="project" value="InterPro"/>
</dbReference>
<dbReference type="InterPro" id="IPR003439">
    <property type="entry name" value="ABC_transporter-like_ATP-bd"/>
</dbReference>
<evidence type="ECO:0000256" key="1">
    <source>
        <dbReference type="ARBA" id="ARBA00022448"/>
    </source>
</evidence>
<dbReference type="FunFam" id="3.40.50.300:FF:000134">
    <property type="entry name" value="Iron-enterobactin ABC transporter ATP-binding protein"/>
    <property type="match status" value="1"/>
</dbReference>
<dbReference type="AlphaFoldDB" id="X0TN65"/>
<reference evidence="6" key="1">
    <citation type="journal article" date="2014" name="Front. Microbiol.">
        <title>High frequency of phylogenetically diverse reductive dehalogenase-homologous genes in deep subseafloor sedimentary metagenomes.</title>
        <authorList>
            <person name="Kawai M."/>
            <person name="Futagami T."/>
            <person name="Toyoda A."/>
            <person name="Takaki Y."/>
            <person name="Nishi S."/>
            <person name="Hori S."/>
            <person name="Arai W."/>
            <person name="Tsubouchi T."/>
            <person name="Morono Y."/>
            <person name="Uchiyama I."/>
            <person name="Ito T."/>
            <person name="Fujiyama A."/>
            <person name="Inagaki F."/>
            <person name="Takami H."/>
        </authorList>
    </citation>
    <scope>NUCLEOTIDE SEQUENCE</scope>
    <source>
        <strain evidence="6">Expedition CK06-06</strain>
    </source>
</reference>
<dbReference type="PANTHER" id="PTHR42794:SF1">
    <property type="entry name" value="HEMIN IMPORT ATP-BINDING PROTEIN HMUV"/>
    <property type="match status" value="1"/>
</dbReference>
<proteinExistence type="predicted"/>
<organism evidence="6">
    <name type="scientific">marine sediment metagenome</name>
    <dbReference type="NCBI Taxonomy" id="412755"/>
    <lineage>
        <taxon>unclassified sequences</taxon>
        <taxon>metagenomes</taxon>
        <taxon>ecological metagenomes</taxon>
    </lineage>
</organism>
<dbReference type="SUPFAM" id="SSF52540">
    <property type="entry name" value="P-loop containing nucleoside triphosphate hydrolases"/>
    <property type="match status" value="1"/>
</dbReference>
<dbReference type="Pfam" id="PF00005">
    <property type="entry name" value="ABC_tran"/>
    <property type="match status" value="1"/>
</dbReference>
<dbReference type="CDD" id="cd03214">
    <property type="entry name" value="ABC_Iron-Siderophores_B12_Hemin"/>
    <property type="match status" value="1"/>
</dbReference>
<dbReference type="EMBL" id="BARS01003099">
    <property type="protein sequence ID" value="GAF77535.1"/>
    <property type="molecule type" value="Genomic_DNA"/>
</dbReference>
<evidence type="ECO:0000256" key="3">
    <source>
        <dbReference type="ARBA" id="ARBA00022840"/>
    </source>
</evidence>
<keyword evidence="2" id="KW-0547">Nucleotide-binding</keyword>
<sequence>MIFDMIMLEATNIHYAYDSQAVLRGVDMQVAAGEFVGIIGPNGSGKTTLLRTLGGVITPDQGQVHFEGKAVSDVSRTALARRMACLTQTVNVNLPFSVRQVVLLGRNPHLKRFQRIGPADEQIAQKAMTDAAVDDLADKFVTEISAGERQRVFIAMALAQQPDLLMLDEPTSHLDIAHQVRIYELLTRLHRQRSLTVVIVSHDLNLAAEYCQKLILLDAGRVAQTGSAQQVIRKDILEKVYGTAVTVQTNQTTGRPHVMLGAHE</sequence>
<dbReference type="GO" id="GO:0005524">
    <property type="term" value="F:ATP binding"/>
    <property type="evidence" value="ECO:0007669"/>
    <property type="project" value="UniProtKB-KW"/>
</dbReference>
<dbReference type="InterPro" id="IPR003593">
    <property type="entry name" value="AAA+_ATPase"/>
</dbReference>
<evidence type="ECO:0000256" key="4">
    <source>
        <dbReference type="ARBA" id="ARBA00022967"/>
    </source>
</evidence>
<dbReference type="PROSITE" id="PS00211">
    <property type="entry name" value="ABC_TRANSPORTER_1"/>
    <property type="match status" value="1"/>
</dbReference>
<dbReference type="InterPro" id="IPR027417">
    <property type="entry name" value="P-loop_NTPase"/>
</dbReference>
<protein>
    <recommendedName>
        <fullName evidence="5">ABC transporter domain-containing protein</fullName>
    </recommendedName>
</protein>
<evidence type="ECO:0000259" key="5">
    <source>
        <dbReference type="PROSITE" id="PS50893"/>
    </source>
</evidence>
<dbReference type="PROSITE" id="PS50893">
    <property type="entry name" value="ABC_TRANSPORTER_2"/>
    <property type="match status" value="1"/>
</dbReference>
<evidence type="ECO:0000256" key="2">
    <source>
        <dbReference type="ARBA" id="ARBA00022741"/>
    </source>
</evidence>